<dbReference type="PANTHER" id="PTHR30620">
    <property type="entry name" value="PERIPLASMIC BETA-GLUCOSIDASE-RELATED"/>
    <property type="match status" value="1"/>
</dbReference>
<comment type="caution">
    <text evidence="6">The sequence shown here is derived from an EMBL/GenBank/DDBJ whole genome shotgun (WGS) entry which is preliminary data.</text>
</comment>
<evidence type="ECO:0000313" key="6">
    <source>
        <dbReference type="EMBL" id="MBB4660287.1"/>
    </source>
</evidence>
<feature type="chain" id="PRO_5032783100" evidence="2">
    <location>
        <begin position="24"/>
        <end position="833"/>
    </location>
</feature>
<keyword evidence="7" id="KW-1185">Reference proteome</keyword>
<dbReference type="InterPro" id="IPR041443">
    <property type="entry name" value="Exop_C"/>
</dbReference>
<proteinExistence type="predicted"/>
<dbReference type="SUPFAM" id="SSF51445">
    <property type="entry name" value="(Trans)glycosidases"/>
    <property type="match status" value="1"/>
</dbReference>
<dbReference type="PRINTS" id="PR00133">
    <property type="entry name" value="GLHYDRLASE3"/>
</dbReference>
<dbReference type="InterPro" id="IPR036962">
    <property type="entry name" value="Glyco_hydro_3_N_sf"/>
</dbReference>
<protein>
    <submittedName>
        <fullName evidence="6">Beta-glucosidase</fullName>
        <ecNumber evidence="6">3.2.1.21</ecNumber>
    </submittedName>
</protein>
<evidence type="ECO:0000259" key="4">
    <source>
        <dbReference type="Pfam" id="PF01915"/>
    </source>
</evidence>
<evidence type="ECO:0000256" key="1">
    <source>
        <dbReference type="ARBA" id="ARBA00022801"/>
    </source>
</evidence>
<dbReference type="Gene3D" id="2.60.120.430">
    <property type="entry name" value="Galactose-binding lectin"/>
    <property type="match status" value="1"/>
</dbReference>
<keyword evidence="2" id="KW-0732">Signal</keyword>
<dbReference type="AlphaFoldDB" id="A0A840I633"/>
<dbReference type="Gene3D" id="3.40.50.1700">
    <property type="entry name" value="Glycoside hydrolase family 3 C-terminal domain"/>
    <property type="match status" value="1"/>
</dbReference>
<dbReference type="EMBL" id="JACHOB010000007">
    <property type="protein sequence ID" value="MBB4660287.1"/>
    <property type="molecule type" value="Genomic_DNA"/>
</dbReference>
<feature type="domain" description="ExoP galactose-binding-like" evidence="5">
    <location>
        <begin position="691"/>
        <end position="821"/>
    </location>
</feature>
<keyword evidence="1 6" id="KW-0378">Hydrolase</keyword>
<feature type="domain" description="Glycoside hydrolase family 3 C-terminal" evidence="4">
    <location>
        <begin position="421"/>
        <end position="635"/>
    </location>
</feature>
<evidence type="ECO:0000256" key="2">
    <source>
        <dbReference type="SAM" id="SignalP"/>
    </source>
</evidence>
<dbReference type="SUPFAM" id="SSF52279">
    <property type="entry name" value="Beta-D-glucan exohydrolase, C-terminal domain"/>
    <property type="match status" value="1"/>
</dbReference>
<dbReference type="GO" id="GO:0009251">
    <property type="term" value="P:glucan catabolic process"/>
    <property type="evidence" value="ECO:0007669"/>
    <property type="project" value="TreeGrafter"/>
</dbReference>
<dbReference type="Gene3D" id="3.20.20.300">
    <property type="entry name" value="Glycoside hydrolase, family 3, N-terminal domain"/>
    <property type="match status" value="1"/>
</dbReference>
<organism evidence="6 7">
    <name type="scientific">Parvularcula dongshanensis</name>
    <dbReference type="NCBI Taxonomy" id="1173995"/>
    <lineage>
        <taxon>Bacteria</taxon>
        <taxon>Pseudomonadati</taxon>
        <taxon>Pseudomonadota</taxon>
        <taxon>Alphaproteobacteria</taxon>
        <taxon>Parvularculales</taxon>
        <taxon>Parvularculaceae</taxon>
        <taxon>Parvularcula</taxon>
    </lineage>
</organism>
<dbReference type="InterPro" id="IPR051915">
    <property type="entry name" value="Cellulose_Degrad_GH3"/>
</dbReference>
<name>A0A840I633_9PROT</name>
<dbReference type="EC" id="3.2.1.21" evidence="6"/>
<dbReference type="PANTHER" id="PTHR30620:SF77">
    <property type="entry name" value="LYSOSOMAL BETA GLUCOSIDASE-LIKE"/>
    <property type="match status" value="1"/>
</dbReference>
<evidence type="ECO:0000313" key="7">
    <source>
        <dbReference type="Proteomes" id="UP000563524"/>
    </source>
</evidence>
<dbReference type="InterPro" id="IPR017853">
    <property type="entry name" value="GH"/>
</dbReference>
<dbReference type="Pfam" id="PF18559">
    <property type="entry name" value="Exop_C"/>
    <property type="match status" value="1"/>
</dbReference>
<evidence type="ECO:0000259" key="5">
    <source>
        <dbReference type="Pfam" id="PF18559"/>
    </source>
</evidence>
<keyword evidence="6" id="KW-0326">Glycosidase</keyword>
<reference evidence="6 7" key="1">
    <citation type="submission" date="2020-08" db="EMBL/GenBank/DDBJ databases">
        <title>Genomic Encyclopedia of Type Strains, Phase IV (KMG-IV): sequencing the most valuable type-strain genomes for metagenomic binning, comparative biology and taxonomic classification.</title>
        <authorList>
            <person name="Goeker M."/>
        </authorList>
    </citation>
    <scope>NUCLEOTIDE SEQUENCE [LARGE SCALE GENOMIC DNA]</scope>
    <source>
        <strain evidence="6 7">DSM 102850</strain>
    </source>
</reference>
<sequence length="833" mass="88850">MLRKALRRSMLAGTALLCGAVQAAEPPVHPETWPAAESPIGINPAVEARIDELLGRMNVEEKVGQVVQPEMKSVTPDDVRAYHIGSVENGGGSVPNGDKHASPEDWISMIDAYWEASVDVEEGAVRIPMMWATDAVHGHNNVYGATLFPHNIGLGAARDPDLVRRIGEATAKEVRALGMDWSFAPTLAVVRDDRWGRTYESYSENPEIVALYADAMVRGLQGEGETFLDPDHVVSTAKHYLGDGGTDGGRDQGDNPAPEARLRDFGGAGYPPAISAGTQAVMASFSSWQGTKLHAHKGLLTDVLKERMGFDGILFGDWNAHGQIPGCTNGNCPDALLAGLDMYNVPQDWKELHGNLVAQVEDGTIPMNRLDDAVRRILRVKFRAGTFDQGLPSSRPHAGDETLLGAPAHRAIAREAVRKSLVLLKNDAGVLPIEPTGRLLVAGAGADDIGKASGGWTLSWQGDDNTNEDFPGATSIWAGLRDAVEEAGGTAVFSADGSFKEKPDAAVVVFGEHPYAEFQGDQADVALHTENEESLQVLRALREAGVPTAAVLISGRPLYVNEQINAADAFVAAWLPGSEGAGVADVLLAAPGGAVRHDFNGKLSFSWPRRPGQTPLNVGDEGYDPQFAYGYGLTYEDDIMLGQLDEAEVPVDDAPPGVFLTEGRGRNGFALSIGDEQAPHIAVVGKRVATYGSESLTLTAIDRDRQEDAWAVRWSGRGEAWLELSAEEPIDLTREANGAMVLAVSMRLDVAPGGAVMLGVGGEDSVMLDVTDRVKRLPDGWSELRVPLRCFGENGAALDDVTTVLRLQTEHPLTIGLSDATIAETSASDSCPN</sequence>
<accession>A0A840I633</accession>
<dbReference type="Pfam" id="PF01915">
    <property type="entry name" value="Glyco_hydro_3_C"/>
    <property type="match status" value="1"/>
</dbReference>
<gene>
    <name evidence="6" type="ORF">GGQ59_002837</name>
</gene>
<feature type="domain" description="Glycoside hydrolase family 3 N-terminal" evidence="3">
    <location>
        <begin position="59"/>
        <end position="380"/>
    </location>
</feature>
<evidence type="ECO:0000259" key="3">
    <source>
        <dbReference type="Pfam" id="PF00933"/>
    </source>
</evidence>
<dbReference type="InterPro" id="IPR036881">
    <property type="entry name" value="Glyco_hydro_3_C_sf"/>
</dbReference>
<dbReference type="GO" id="GO:0008422">
    <property type="term" value="F:beta-glucosidase activity"/>
    <property type="evidence" value="ECO:0007669"/>
    <property type="project" value="UniProtKB-EC"/>
</dbReference>
<dbReference type="InterPro" id="IPR001764">
    <property type="entry name" value="Glyco_hydro_3_N"/>
</dbReference>
<dbReference type="RefSeq" id="WP_221401070.1">
    <property type="nucleotide sequence ID" value="NZ_JACHOB010000007.1"/>
</dbReference>
<dbReference type="Proteomes" id="UP000563524">
    <property type="component" value="Unassembled WGS sequence"/>
</dbReference>
<dbReference type="Pfam" id="PF00933">
    <property type="entry name" value="Glyco_hydro_3"/>
    <property type="match status" value="1"/>
</dbReference>
<feature type="signal peptide" evidence="2">
    <location>
        <begin position="1"/>
        <end position="23"/>
    </location>
</feature>
<dbReference type="InterPro" id="IPR002772">
    <property type="entry name" value="Glyco_hydro_3_C"/>
</dbReference>